<dbReference type="AlphaFoldDB" id="A0A085ZLB1"/>
<evidence type="ECO:0000256" key="4">
    <source>
        <dbReference type="ARBA" id="ARBA00022989"/>
    </source>
</evidence>
<dbReference type="eggNOG" id="COG2244">
    <property type="taxonomic scope" value="Bacteria"/>
</dbReference>
<evidence type="ECO:0000256" key="1">
    <source>
        <dbReference type="ARBA" id="ARBA00004651"/>
    </source>
</evidence>
<dbReference type="Proteomes" id="UP000028715">
    <property type="component" value="Unassembled WGS sequence"/>
</dbReference>
<comment type="caution">
    <text evidence="7">The sequence shown here is derived from an EMBL/GenBank/DDBJ whole genome shotgun (WGS) entry which is preliminary data.</text>
</comment>
<feature type="transmembrane region" description="Helical" evidence="6">
    <location>
        <begin position="410"/>
        <end position="431"/>
    </location>
</feature>
<feature type="transmembrane region" description="Helical" evidence="6">
    <location>
        <begin position="354"/>
        <end position="375"/>
    </location>
</feature>
<feature type="transmembrane region" description="Helical" evidence="6">
    <location>
        <begin position="325"/>
        <end position="347"/>
    </location>
</feature>
<feature type="transmembrane region" description="Helical" evidence="6">
    <location>
        <begin position="288"/>
        <end position="305"/>
    </location>
</feature>
<keyword evidence="3 6" id="KW-0812">Transmembrane</keyword>
<evidence type="ECO:0000313" key="8">
    <source>
        <dbReference type="Proteomes" id="UP000028715"/>
    </source>
</evidence>
<feature type="transmembrane region" description="Helical" evidence="6">
    <location>
        <begin position="443"/>
        <end position="462"/>
    </location>
</feature>
<dbReference type="STRING" id="362418.IW19_06645"/>
<keyword evidence="2" id="KW-1003">Cell membrane</keyword>
<feature type="transmembrane region" description="Helical" evidence="6">
    <location>
        <begin position="85"/>
        <end position="105"/>
    </location>
</feature>
<dbReference type="GO" id="GO:0005886">
    <property type="term" value="C:plasma membrane"/>
    <property type="evidence" value="ECO:0007669"/>
    <property type="project" value="UniProtKB-SubCell"/>
</dbReference>
<evidence type="ECO:0000256" key="2">
    <source>
        <dbReference type="ARBA" id="ARBA00022475"/>
    </source>
</evidence>
<proteinExistence type="predicted"/>
<feature type="transmembrane region" description="Helical" evidence="6">
    <location>
        <begin position="111"/>
        <end position="134"/>
    </location>
</feature>
<keyword evidence="8" id="KW-1185">Reference proteome</keyword>
<dbReference type="EMBL" id="JPRL01000001">
    <property type="protein sequence ID" value="KFF05225.1"/>
    <property type="molecule type" value="Genomic_DNA"/>
</dbReference>
<dbReference type="Pfam" id="PF01943">
    <property type="entry name" value="Polysacc_synt"/>
    <property type="match status" value="1"/>
</dbReference>
<sequence length="486" mass="55352">MSLLKKNIFYNTLLSLSQILFPLITFPYVSRILGPNGIGQVGFVDSFTQYFILFSTLGIPLYGVRELSKIRNENNKLSKLFTELILIHLLSTLIFLIIYSCSIFFLNDKGINTNLFLIGAGILLSNVFIVEWYYQSQEKFQFITKRTIFLRFIFVILLFLIVSDKTDLVKYYALFLILNILNAAFNFYFILKSDLKLVYSNLNLTKHIKPLFLLMSCTVIGSIYVLLDNVILGILSTPESVGFYTSAIKIVKIPISLIGSFGIVLIPRLSESFSTNDLESIKYYINKSLHFVLTFGIPLCFGIALTAKWTVLLISGNQFYPSIELVQYLAPIVVLISLNGIFFFQLFTPGGKEITMIIILSVSAFISVVLNLILIPKYAHLGAAITTTVTEFSVFLLSVFYSIKYFKIGINFQFFLSPFLASLLFIPIVYFTDMLLLDIVLKVIISAILCMLVYYIIMKFVFKNEIIFRMEGFIRDTVKAKLNTSK</sequence>
<dbReference type="PANTHER" id="PTHR30250">
    <property type="entry name" value="PST FAMILY PREDICTED COLANIC ACID TRANSPORTER"/>
    <property type="match status" value="1"/>
</dbReference>
<evidence type="ECO:0000313" key="7">
    <source>
        <dbReference type="EMBL" id="KFF05225.1"/>
    </source>
</evidence>
<feature type="transmembrane region" description="Helical" evidence="6">
    <location>
        <begin position="7"/>
        <end position="27"/>
    </location>
</feature>
<dbReference type="CDD" id="cd13128">
    <property type="entry name" value="MATE_Wzx_like"/>
    <property type="match status" value="1"/>
</dbReference>
<feature type="transmembrane region" description="Helical" evidence="6">
    <location>
        <begin position="169"/>
        <end position="191"/>
    </location>
</feature>
<evidence type="ECO:0000256" key="3">
    <source>
        <dbReference type="ARBA" id="ARBA00022692"/>
    </source>
</evidence>
<dbReference type="InterPro" id="IPR050833">
    <property type="entry name" value="Poly_Biosynth_Transport"/>
</dbReference>
<feature type="transmembrane region" description="Helical" evidence="6">
    <location>
        <begin position="381"/>
        <end position="403"/>
    </location>
</feature>
<feature type="transmembrane region" description="Helical" evidence="6">
    <location>
        <begin position="47"/>
        <end position="64"/>
    </location>
</feature>
<evidence type="ECO:0000256" key="5">
    <source>
        <dbReference type="ARBA" id="ARBA00023136"/>
    </source>
</evidence>
<gene>
    <name evidence="7" type="ORF">IW19_06645</name>
</gene>
<dbReference type="OrthoDB" id="9815702at2"/>
<reference evidence="7 8" key="1">
    <citation type="submission" date="2014-07" db="EMBL/GenBank/DDBJ databases">
        <title>Genome of Flavobacterium reichenbachii LMG 25512.</title>
        <authorList>
            <person name="Stropko S.J."/>
            <person name="Pipes S.E."/>
            <person name="Newman J.D."/>
        </authorList>
    </citation>
    <scope>NUCLEOTIDE SEQUENCE [LARGE SCALE GENOMIC DNA]</scope>
    <source>
        <strain evidence="7 8">LMG 25512</strain>
    </source>
</reference>
<evidence type="ECO:0000256" key="6">
    <source>
        <dbReference type="SAM" id="Phobius"/>
    </source>
</evidence>
<name>A0A085ZLB1_9FLAO</name>
<keyword evidence="4 6" id="KW-1133">Transmembrane helix</keyword>
<keyword evidence="5 6" id="KW-0472">Membrane</keyword>
<comment type="subcellular location">
    <subcellularLocation>
        <location evidence="1">Cell membrane</location>
        <topology evidence="1">Multi-pass membrane protein</topology>
    </subcellularLocation>
</comment>
<dbReference type="PANTHER" id="PTHR30250:SF11">
    <property type="entry name" value="O-ANTIGEN TRANSPORTER-RELATED"/>
    <property type="match status" value="1"/>
</dbReference>
<dbReference type="InterPro" id="IPR002797">
    <property type="entry name" value="Polysacc_synth"/>
</dbReference>
<dbReference type="RefSeq" id="WP_035682427.1">
    <property type="nucleotide sequence ID" value="NZ_JPRL01000001.1"/>
</dbReference>
<feature type="transmembrane region" description="Helical" evidence="6">
    <location>
        <begin position="247"/>
        <end position="267"/>
    </location>
</feature>
<protein>
    <submittedName>
        <fullName evidence="7">Uncharacterized protein</fullName>
    </submittedName>
</protein>
<feature type="transmembrane region" description="Helical" evidence="6">
    <location>
        <begin position="211"/>
        <end position="235"/>
    </location>
</feature>
<feature type="transmembrane region" description="Helical" evidence="6">
    <location>
        <begin position="146"/>
        <end position="163"/>
    </location>
</feature>
<accession>A0A085ZLB1</accession>
<organism evidence="7 8">
    <name type="scientific">Flavobacterium reichenbachii</name>
    <dbReference type="NCBI Taxonomy" id="362418"/>
    <lineage>
        <taxon>Bacteria</taxon>
        <taxon>Pseudomonadati</taxon>
        <taxon>Bacteroidota</taxon>
        <taxon>Flavobacteriia</taxon>
        <taxon>Flavobacteriales</taxon>
        <taxon>Flavobacteriaceae</taxon>
        <taxon>Flavobacterium</taxon>
    </lineage>
</organism>